<evidence type="ECO:0000313" key="2">
    <source>
        <dbReference type="Proteomes" id="UP000017836"/>
    </source>
</evidence>
<organism evidence="1 2">
    <name type="scientific">Amborella trichopoda</name>
    <dbReference type="NCBI Taxonomy" id="13333"/>
    <lineage>
        <taxon>Eukaryota</taxon>
        <taxon>Viridiplantae</taxon>
        <taxon>Streptophyta</taxon>
        <taxon>Embryophyta</taxon>
        <taxon>Tracheophyta</taxon>
        <taxon>Spermatophyta</taxon>
        <taxon>Magnoliopsida</taxon>
        <taxon>Amborellales</taxon>
        <taxon>Amborellaceae</taxon>
        <taxon>Amborella</taxon>
    </lineage>
</organism>
<name>U5CXQ0_AMBTC</name>
<reference evidence="2" key="1">
    <citation type="journal article" date="2013" name="Science">
        <title>The Amborella genome and the evolution of flowering plants.</title>
        <authorList>
            <consortium name="Amborella Genome Project"/>
        </authorList>
    </citation>
    <scope>NUCLEOTIDE SEQUENCE [LARGE SCALE GENOMIC DNA]</scope>
</reference>
<dbReference type="AlphaFoldDB" id="U5CXQ0"/>
<feature type="non-terminal residue" evidence="1">
    <location>
        <position position="120"/>
    </location>
</feature>
<dbReference type="EMBL" id="KI392290">
    <property type="protein sequence ID" value="ERN18096.1"/>
    <property type="molecule type" value="Genomic_DNA"/>
</dbReference>
<protein>
    <submittedName>
        <fullName evidence="1">Uncharacterized protein</fullName>
    </submittedName>
</protein>
<dbReference type="Proteomes" id="UP000017836">
    <property type="component" value="Unassembled WGS sequence"/>
</dbReference>
<evidence type="ECO:0000313" key="1">
    <source>
        <dbReference type="EMBL" id="ERN18096.1"/>
    </source>
</evidence>
<sequence length="120" mass="13296">MRTRRRHRRPSPPPSYWDLIYNLYPTTLPFHSALPSSTGCCQGDTPKVTFSQVLASAPPTSNPDPLSGRPASPFVARCSPSLVRSPFFPCILSPPSEVLFQLQCKLQSCLVAAFHPQRDD</sequence>
<keyword evidence="2" id="KW-1185">Reference proteome</keyword>
<accession>U5CXQ0</accession>
<gene>
    <name evidence="1" type="ORF">AMTR_s00046p00229340</name>
</gene>
<dbReference type="HOGENOM" id="CLU_2100168_0_0_1"/>
<proteinExistence type="predicted"/>
<dbReference type="Gramene" id="ERN18096">
    <property type="protein sequence ID" value="ERN18096"/>
    <property type="gene ID" value="AMTR_s00046p00229340"/>
</dbReference>